<evidence type="ECO:0000313" key="9">
    <source>
        <dbReference type="EMBL" id="RDU47383.1"/>
    </source>
</evidence>
<keyword evidence="3" id="KW-0732">Signal</keyword>
<dbReference type="Pfam" id="PF07980">
    <property type="entry name" value="SusD_RagB"/>
    <property type="match status" value="1"/>
</dbReference>
<accession>A0A3D8H8T0</accession>
<reference evidence="8 11" key="2">
    <citation type="submission" date="2020-08" db="EMBL/GenBank/DDBJ databases">
        <title>Genome public.</title>
        <authorList>
            <person name="Liu C."/>
            <person name="Sun Q."/>
        </authorList>
    </citation>
    <scope>NUCLEOTIDE SEQUENCE [LARGE SCALE GENOMIC DNA]</scope>
    <source>
        <strain evidence="8 11">426_9</strain>
    </source>
</reference>
<proteinExistence type="inferred from homology"/>
<dbReference type="InterPro" id="IPR033985">
    <property type="entry name" value="SusD-like_N"/>
</dbReference>
<dbReference type="InterPro" id="IPR012944">
    <property type="entry name" value="SusD_RagB_dom"/>
</dbReference>
<dbReference type="EMBL" id="QREV01000091">
    <property type="protein sequence ID" value="RDU47383.1"/>
    <property type="molecule type" value="Genomic_DNA"/>
</dbReference>
<dbReference type="SUPFAM" id="SSF48452">
    <property type="entry name" value="TPR-like"/>
    <property type="match status" value="1"/>
</dbReference>
<name>A0A3D8H8T0_9BACT</name>
<gene>
    <name evidence="9" type="ORF">DWU89_19900</name>
    <name evidence="8" type="ORF">H8784_19390</name>
</gene>
<dbReference type="PROSITE" id="PS51257">
    <property type="entry name" value="PROKAR_LIPOPROTEIN"/>
    <property type="match status" value="1"/>
</dbReference>
<dbReference type="Gene3D" id="1.25.40.390">
    <property type="match status" value="1"/>
</dbReference>
<evidence type="ECO:0000256" key="3">
    <source>
        <dbReference type="ARBA" id="ARBA00022729"/>
    </source>
</evidence>
<evidence type="ECO:0000313" key="10">
    <source>
        <dbReference type="Proteomes" id="UP000256321"/>
    </source>
</evidence>
<dbReference type="InterPro" id="IPR011990">
    <property type="entry name" value="TPR-like_helical_dom_sf"/>
</dbReference>
<dbReference type="Proteomes" id="UP000629596">
    <property type="component" value="Unassembled WGS sequence"/>
</dbReference>
<evidence type="ECO:0000259" key="6">
    <source>
        <dbReference type="Pfam" id="PF07980"/>
    </source>
</evidence>
<evidence type="ECO:0000313" key="8">
    <source>
        <dbReference type="EMBL" id="MBC8603873.1"/>
    </source>
</evidence>
<protein>
    <submittedName>
        <fullName evidence="9">RagB/SusD family nutrient uptake outer membrane protein</fullName>
    </submittedName>
</protein>
<evidence type="ECO:0000256" key="2">
    <source>
        <dbReference type="ARBA" id="ARBA00006275"/>
    </source>
</evidence>
<evidence type="ECO:0000256" key="4">
    <source>
        <dbReference type="ARBA" id="ARBA00023136"/>
    </source>
</evidence>
<evidence type="ECO:0000259" key="7">
    <source>
        <dbReference type="Pfam" id="PF14322"/>
    </source>
</evidence>
<feature type="domain" description="SusD-like N-terminal" evidence="7">
    <location>
        <begin position="79"/>
        <end position="221"/>
    </location>
</feature>
<evidence type="ECO:0000313" key="11">
    <source>
        <dbReference type="Proteomes" id="UP000629596"/>
    </source>
</evidence>
<sequence>MKKWIKYIVCASFITTLSCGDDFLEIKPLSIFTPESVYTDKAGFEGVLVNLRKNLRPDFYGQGGGLACELIASDLAISANKQQDAVHNFDTQVIPTGTGSTYDFHEIWTRAYNQVRNANVILSRINNGKFDSEEIKNAIIAEAYFHRAYWYYRLIHLFGDVPFLNVEHTAPKIDFYTHTRKSILTKITEDMAWAVQWLPEKITPGAVSKAAGNHLLTKIYLADGKFEEAIQTASAVIDGGIHNLMEDRFGVVASDPSYNVIWDLHQKENKSSSLNKEGILVVQDRYGFPDAEAKDGTQSMRRYVPAWWNASYIKDPDGKKGTIDTQGNEFLIKVGRGVGYVRACSYHNYEIWNNCNKDLRHDNQVNWFSVDKFIYNNPASKYYGQPVQIQYTNPLDTIHCWYPFPYYKIYVEDEERPDQPYGGHSDWYLFRLAETYLLRAEAYYWSNQMDKAANDINAVRTRASADPISAADVSIDYILDERARELFAEEFRKTELTRIAFIMAENSINGYTTENFTEKNFWYDRVMTKNEFYKAGNILWGPNIYKLSPFHVLWPIPADAIDSNQGGIINQNKGYVGYEKNGTPLTVIDDQQ</sequence>
<dbReference type="AlphaFoldDB" id="A0A3D8H8T0"/>
<organism evidence="9 10">
    <name type="scientific">Parabacteroides acidifaciens</name>
    <dbReference type="NCBI Taxonomy" id="2290935"/>
    <lineage>
        <taxon>Bacteria</taxon>
        <taxon>Pseudomonadati</taxon>
        <taxon>Bacteroidota</taxon>
        <taxon>Bacteroidia</taxon>
        <taxon>Bacteroidales</taxon>
        <taxon>Tannerellaceae</taxon>
        <taxon>Parabacteroides</taxon>
    </lineage>
</organism>
<dbReference type="GO" id="GO:0009279">
    <property type="term" value="C:cell outer membrane"/>
    <property type="evidence" value="ECO:0007669"/>
    <property type="project" value="UniProtKB-SubCell"/>
</dbReference>
<comment type="subcellular location">
    <subcellularLocation>
        <location evidence="1">Cell outer membrane</location>
    </subcellularLocation>
</comment>
<keyword evidence="5" id="KW-0998">Cell outer membrane</keyword>
<comment type="caution">
    <text evidence="9">The sequence shown here is derived from an EMBL/GenBank/DDBJ whole genome shotgun (WGS) entry which is preliminary data.</text>
</comment>
<evidence type="ECO:0000256" key="5">
    <source>
        <dbReference type="ARBA" id="ARBA00023237"/>
    </source>
</evidence>
<dbReference type="Pfam" id="PF14322">
    <property type="entry name" value="SusD-like_3"/>
    <property type="match status" value="1"/>
</dbReference>
<comment type="similarity">
    <text evidence="2">Belongs to the SusD family.</text>
</comment>
<evidence type="ECO:0000256" key="1">
    <source>
        <dbReference type="ARBA" id="ARBA00004442"/>
    </source>
</evidence>
<dbReference type="EMBL" id="JACRTI010000091">
    <property type="protein sequence ID" value="MBC8603873.1"/>
    <property type="molecule type" value="Genomic_DNA"/>
</dbReference>
<dbReference type="Proteomes" id="UP000256321">
    <property type="component" value="Unassembled WGS sequence"/>
</dbReference>
<keyword evidence="4" id="KW-0472">Membrane</keyword>
<keyword evidence="11" id="KW-1185">Reference proteome</keyword>
<dbReference type="RefSeq" id="WP_115501372.1">
    <property type="nucleotide sequence ID" value="NZ_JACRTI010000091.1"/>
</dbReference>
<reference evidence="9 10" key="1">
    <citation type="submission" date="2018-07" db="EMBL/GenBank/DDBJ databases">
        <title>Parabacteroides acidifaciens nov. sp., isolated from human feces.</title>
        <authorList>
            <person name="Wang Y.J."/>
        </authorList>
    </citation>
    <scope>NUCLEOTIDE SEQUENCE [LARGE SCALE GENOMIC DNA]</scope>
    <source>
        <strain evidence="9 10">426-9</strain>
    </source>
</reference>
<feature type="domain" description="RagB/SusD" evidence="6">
    <location>
        <begin position="293"/>
        <end position="575"/>
    </location>
</feature>